<dbReference type="Proteomes" id="UP000078070">
    <property type="component" value="Chromosome"/>
</dbReference>
<keyword evidence="3" id="KW-1185">Reference proteome</keyword>
<dbReference type="AlphaFoldDB" id="A0A1A9EXZ9"/>
<dbReference type="Pfam" id="PF06722">
    <property type="entry name" value="EryCIII-like_C"/>
    <property type="match status" value="1"/>
</dbReference>
<accession>A0A1A9EXZ9</accession>
<organism evidence="2 3">
    <name type="scientific">Marinobacterium aestuarii</name>
    <dbReference type="NCBI Taxonomy" id="1821621"/>
    <lineage>
        <taxon>Bacteria</taxon>
        <taxon>Pseudomonadati</taxon>
        <taxon>Pseudomonadota</taxon>
        <taxon>Gammaproteobacteria</taxon>
        <taxon>Oceanospirillales</taxon>
        <taxon>Oceanospirillaceae</taxon>
        <taxon>Marinobacterium</taxon>
    </lineage>
</organism>
<dbReference type="PANTHER" id="PTHR21015:SF22">
    <property type="entry name" value="GLYCOSYLTRANSFERASE"/>
    <property type="match status" value="1"/>
</dbReference>
<name>A0A1A9EXZ9_9GAMM</name>
<dbReference type="EMBL" id="CP015839">
    <property type="protein sequence ID" value="ANG62501.1"/>
    <property type="molecule type" value="Genomic_DNA"/>
</dbReference>
<evidence type="ECO:0000259" key="1">
    <source>
        <dbReference type="Pfam" id="PF06722"/>
    </source>
</evidence>
<dbReference type="SUPFAM" id="SSF53756">
    <property type="entry name" value="UDP-Glycosyltransferase/glycogen phosphorylase"/>
    <property type="match status" value="1"/>
</dbReference>
<evidence type="ECO:0000313" key="2">
    <source>
        <dbReference type="EMBL" id="ANG62501.1"/>
    </source>
</evidence>
<feature type="domain" description="Erythromycin biosynthesis protein CIII-like C-terminal" evidence="1">
    <location>
        <begin position="278"/>
        <end position="405"/>
    </location>
</feature>
<evidence type="ECO:0000313" key="3">
    <source>
        <dbReference type="Proteomes" id="UP000078070"/>
    </source>
</evidence>
<protein>
    <submittedName>
        <fullName evidence="2">Glycosyl transferase family 1</fullName>
    </submittedName>
</protein>
<dbReference type="Gene3D" id="3.40.50.2000">
    <property type="entry name" value="Glycogen Phosphorylase B"/>
    <property type="match status" value="2"/>
</dbReference>
<dbReference type="InterPro" id="IPR010610">
    <property type="entry name" value="EryCIII-like_C"/>
</dbReference>
<proteinExistence type="predicted"/>
<dbReference type="GO" id="GO:0016757">
    <property type="term" value="F:glycosyltransferase activity"/>
    <property type="evidence" value="ECO:0007669"/>
    <property type="project" value="TreeGrafter"/>
</dbReference>
<dbReference type="KEGG" id="mars:A8C75_08370"/>
<reference evidence="3" key="1">
    <citation type="submission" date="2016-05" db="EMBL/GenBank/DDBJ databases">
        <authorList>
            <person name="Baek K."/>
            <person name="Yang S.-J."/>
        </authorList>
    </citation>
    <scope>NUCLEOTIDE SEQUENCE [LARGE SCALE GENOMIC DNA]</scope>
    <source>
        <strain evidence="3">ST58-10</strain>
    </source>
</reference>
<dbReference type="PANTHER" id="PTHR21015">
    <property type="entry name" value="UDP-N-ACETYLGLUCOSAMINE--N-ACETYLMURAMYL-(PENTAPEPTIDE) PYROPHOSPHORYL-UNDECAPRENOL N-ACETYLGLUCOSAMINE TRANSFERASE 1"/>
    <property type="match status" value="1"/>
</dbReference>
<gene>
    <name evidence="2" type="ORF">A8C75_08370</name>
</gene>
<dbReference type="STRING" id="1821621.A8C75_08370"/>
<reference evidence="2 3" key="2">
    <citation type="journal article" date="2018" name="Int. J. Syst. Evol. Microbiol.">
        <title>Marinobacterium aestuarii sp. nov., a benzene-degrading marine bacterium isolated from estuary sediment.</title>
        <authorList>
            <person name="Bae S.S."/>
            <person name="Jung J."/>
            <person name="Chung D."/>
            <person name="Baek K."/>
        </authorList>
    </citation>
    <scope>NUCLEOTIDE SEQUENCE [LARGE SCALE GENOMIC DNA]</scope>
    <source>
        <strain evidence="2 3">ST58-10</strain>
    </source>
</reference>
<keyword evidence="2" id="KW-0808">Transferase</keyword>
<dbReference type="OrthoDB" id="6620093at2"/>
<sequence>MSERQSDSSETKHEKPDASSVMHKRRVLFFAEAVTLAHVARPMVLARVLEDAGYDVHFACHPRYRELFHALQRSWRPVQSISSRAFLEALAKGQPLYDSDTLQAYITEDLEVIKEVSPDLIIGDFRLSLSVSARLAAIPYMTITNAYWSPYARPDYRVPELPITRFFGAGVAGALFKLARPLAFALHTRPLNRVRKHYGLPSLGLDLRRTYTDADQTLYADLPELVPTFERPATHRYIGPINWSPSVALPPWWDELPTDKPIIYLTLGSSGQSELLPRVLQALAQLPVTVIVATAGLIQLERTPQNAWVADFLPGEQAASRASLVICNGGSPTTLQALAVGVPVIGIASNLDQYLNMSYLEQAGVGTLMRAGQTTTSRLQQVVETMMGNNRYRDCAMAVMGQVAAYGPERNFADLVARELARV</sequence>